<dbReference type="GO" id="GO:0042030">
    <property type="term" value="F:ATPase inhibitor activity"/>
    <property type="evidence" value="ECO:0007669"/>
    <property type="project" value="InterPro"/>
</dbReference>
<dbReference type="eggNOG" id="ENOG502SCJG">
    <property type="taxonomic scope" value="Eukaryota"/>
</dbReference>
<evidence type="ECO:0000256" key="6">
    <source>
        <dbReference type="SAM" id="MobiDB-lite"/>
    </source>
</evidence>
<gene>
    <name evidence="7" type="ORF">ANIA_04500</name>
</gene>
<evidence type="ECO:0000256" key="2">
    <source>
        <dbReference type="ARBA" id="ARBA00010901"/>
    </source>
</evidence>
<dbReference type="EMBL" id="BN001303">
    <property type="protein sequence ID" value="CBF77381.1"/>
    <property type="molecule type" value="Genomic_DNA"/>
</dbReference>
<protein>
    <recommendedName>
        <fullName evidence="4">ATPase inhibitor, mitochondrial</fullName>
    </recommendedName>
</protein>
<keyword evidence="3" id="KW-0496">Mitochondrion</keyword>
<feature type="region of interest" description="Disordered" evidence="6">
    <location>
        <begin position="25"/>
        <end position="47"/>
    </location>
</feature>
<evidence type="ECO:0000313" key="8">
    <source>
        <dbReference type="Proteomes" id="UP000000560"/>
    </source>
</evidence>
<evidence type="ECO:0000256" key="1">
    <source>
        <dbReference type="ARBA" id="ARBA00004173"/>
    </source>
</evidence>
<reference evidence="8" key="2">
    <citation type="journal article" date="2009" name="Fungal Genet. Biol.">
        <title>The 2008 update of the Aspergillus nidulans genome annotation: a community effort.</title>
        <authorList>
            <person name="Wortman J.R."/>
            <person name="Gilsenan J.M."/>
            <person name="Joardar V."/>
            <person name="Deegan J."/>
            <person name="Clutterbuck J."/>
            <person name="Andersen M.R."/>
            <person name="Archer D."/>
            <person name="Bencina M."/>
            <person name="Braus G."/>
            <person name="Coutinho P."/>
            <person name="von Dohren H."/>
            <person name="Doonan J."/>
            <person name="Driessen A.J."/>
            <person name="Durek P."/>
            <person name="Espeso E."/>
            <person name="Fekete E."/>
            <person name="Flipphi M."/>
            <person name="Estrada C.G."/>
            <person name="Geysens S."/>
            <person name="Goldman G."/>
            <person name="de Groot P.W."/>
            <person name="Hansen K."/>
            <person name="Harris S.D."/>
            <person name="Heinekamp T."/>
            <person name="Helmstaedt K."/>
            <person name="Henrissat B."/>
            <person name="Hofmann G."/>
            <person name="Homan T."/>
            <person name="Horio T."/>
            <person name="Horiuchi H."/>
            <person name="James S."/>
            <person name="Jones M."/>
            <person name="Karaffa L."/>
            <person name="Karanyi Z."/>
            <person name="Kato M."/>
            <person name="Keller N."/>
            <person name="Kelly D.E."/>
            <person name="Kiel J.A."/>
            <person name="Kim J.M."/>
            <person name="van der Klei I.J."/>
            <person name="Klis F.M."/>
            <person name="Kovalchuk A."/>
            <person name="Krasevec N."/>
            <person name="Kubicek C.P."/>
            <person name="Liu B."/>
            <person name="Maccabe A."/>
            <person name="Meyer V."/>
            <person name="Mirabito P."/>
            <person name="Miskei M."/>
            <person name="Mos M."/>
            <person name="Mullins J."/>
            <person name="Nelson D.R."/>
            <person name="Nielsen J."/>
            <person name="Oakley B.R."/>
            <person name="Osmani S.A."/>
            <person name="Pakula T."/>
            <person name="Paszewski A."/>
            <person name="Paulsen I."/>
            <person name="Pilsyk S."/>
            <person name="Pocsi I."/>
            <person name="Punt P.J."/>
            <person name="Ram A.F."/>
            <person name="Ren Q."/>
            <person name="Robellet X."/>
            <person name="Robson G."/>
            <person name="Seiboth B."/>
            <person name="van Solingen P."/>
            <person name="Specht T."/>
            <person name="Sun J."/>
            <person name="Taheri-Talesh N."/>
            <person name="Takeshita N."/>
            <person name="Ussery D."/>
            <person name="vanKuyk P.A."/>
            <person name="Visser H."/>
            <person name="van de Vondervoort P.J."/>
            <person name="de Vries R.P."/>
            <person name="Walton J."/>
            <person name="Xiang X."/>
            <person name="Xiong Y."/>
            <person name="Zeng A.P."/>
            <person name="Brandt B.W."/>
            <person name="Cornell M.J."/>
            <person name="van den Hondel C.A."/>
            <person name="Visser J."/>
            <person name="Oliver S.G."/>
            <person name="Turner G."/>
        </authorList>
    </citation>
    <scope>GENOME REANNOTATION</scope>
    <source>
        <strain evidence="8">FGSC A4 / ATCC 38163 / CBS 112.46 / NRRL 194 / M139</strain>
    </source>
</reference>
<dbReference type="HOGENOM" id="CLU_145563_0_0_1"/>
<name>C8V8D3_EMENI</name>
<dbReference type="AlphaFoldDB" id="C8V8D3"/>
<dbReference type="KEGG" id="ani:ANIA_04500"/>
<dbReference type="VEuPathDB" id="FungiDB:AN4500"/>
<evidence type="ECO:0000256" key="5">
    <source>
        <dbReference type="SAM" id="Coils"/>
    </source>
</evidence>
<dbReference type="OrthoDB" id="5532350at2759"/>
<evidence type="ECO:0000256" key="3">
    <source>
        <dbReference type="ARBA" id="ARBA00023128"/>
    </source>
</evidence>
<dbReference type="RefSeq" id="XP_050467708.1">
    <property type="nucleotide sequence ID" value="XM_050611712.1"/>
</dbReference>
<keyword evidence="5" id="KW-0175">Coiled coil</keyword>
<organism evidence="7 8">
    <name type="scientific">Emericella nidulans (strain FGSC A4 / ATCC 38163 / CBS 112.46 / NRRL 194 / M139)</name>
    <name type="common">Aspergillus nidulans</name>
    <dbReference type="NCBI Taxonomy" id="227321"/>
    <lineage>
        <taxon>Eukaryota</taxon>
        <taxon>Fungi</taxon>
        <taxon>Dikarya</taxon>
        <taxon>Ascomycota</taxon>
        <taxon>Pezizomycotina</taxon>
        <taxon>Eurotiomycetes</taxon>
        <taxon>Eurotiomycetidae</taxon>
        <taxon>Eurotiales</taxon>
        <taxon>Aspergillaceae</taxon>
        <taxon>Aspergillus</taxon>
        <taxon>Aspergillus subgen. Nidulantes</taxon>
    </lineage>
</organism>
<keyword evidence="8" id="KW-1185">Reference proteome</keyword>
<reference evidence="8" key="1">
    <citation type="journal article" date="2005" name="Nature">
        <title>Sequencing of Aspergillus nidulans and comparative analysis with A. fumigatus and A. oryzae.</title>
        <authorList>
            <person name="Galagan J.E."/>
            <person name="Calvo S.E."/>
            <person name="Cuomo C."/>
            <person name="Ma L.J."/>
            <person name="Wortman J.R."/>
            <person name="Batzoglou S."/>
            <person name="Lee S.I."/>
            <person name="Basturkmen M."/>
            <person name="Spevak C.C."/>
            <person name="Clutterbuck J."/>
            <person name="Kapitonov V."/>
            <person name="Jurka J."/>
            <person name="Scazzocchio C."/>
            <person name="Farman M."/>
            <person name="Butler J."/>
            <person name="Purcell S."/>
            <person name="Harris S."/>
            <person name="Braus G.H."/>
            <person name="Draht O."/>
            <person name="Busch S."/>
            <person name="D'Enfert C."/>
            <person name="Bouchier C."/>
            <person name="Goldman G.H."/>
            <person name="Bell-Pedersen D."/>
            <person name="Griffiths-Jones S."/>
            <person name="Doonan J.H."/>
            <person name="Yu J."/>
            <person name="Vienken K."/>
            <person name="Pain A."/>
            <person name="Freitag M."/>
            <person name="Selker E.U."/>
            <person name="Archer D.B."/>
            <person name="Penalva M.A."/>
            <person name="Oakley B.R."/>
            <person name="Momany M."/>
            <person name="Tanaka T."/>
            <person name="Kumagai T."/>
            <person name="Asai K."/>
            <person name="Machida M."/>
            <person name="Nierman W.C."/>
            <person name="Denning D.W."/>
            <person name="Caddick M."/>
            <person name="Hynes M."/>
            <person name="Paoletti M."/>
            <person name="Fischer R."/>
            <person name="Miller B."/>
            <person name="Dyer P."/>
            <person name="Sachs M.S."/>
            <person name="Osmani S.A."/>
            <person name="Birren B.W."/>
        </authorList>
    </citation>
    <scope>NUCLEOTIDE SEQUENCE [LARGE SCALE GENOMIC DNA]</scope>
    <source>
        <strain evidence="8">FGSC A4 / ATCC 38163 / CBS 112.46 / NRRL 194 / M139</strain>
    </source>
</reference>
<dbReference type="Pfam" id="PF04568">
    <property type="entry name" value="IATP"/>
    <property type="match status" value="1"/>
</dbReference>
<dbReference type="Proteomes" id="UP000000560">
    <property type="component" value="Chromosome III"/>
</dbReference>
<comment type="function">
    <text evidence="4">Inhibits the enzyme activity of ATPase.</text>
</comment>
<sequence>MLRQSITRPLSTTSRAIFTRPFSAIAPRMGEGDTGAPRPGGAAQSDVWQKRETAQENLYMYEREKEKLEALKKKIQEQREHLNELDKKLDQFTQNGKK</sequence>
<dbReference type="InterPro" id="IPR007648">
    <property type="entry name" value="ATPase_inhibitor_mt"/>
</dbReference>
<evidence type="ECO:0000256" key="4">
    <source>
        <dbReference type="RuleBase" id="RU368087"/>
    </source>
</evidence>
<accession>C8V8D3</accession>
<dbReference type="InParanoid" id="C8V8D3"/>
<feature type="coiled-coil region" evidence="5">
    <location>
        <begin position="51"/>
        <end position="95"/>
    </location>
</feature>
<dbReference type="OMA" id="NQGGEHN"/>
<dbReference type="Gene3D" id="1.20.5.500">
    <property type="entry name" value="Single helix bin"/>
    <property type="match status" value="1"/>
</dbReference>
<dbReference type="GO" id="GO:0005739">
    <property type="term" value="C:mitochondrion"/>
    <property type="evidence" value="ECO:0007669"/>
    <property type="project" value="UniProtKB-SubCell"/>
</dbReference>
<comment type="similarity">
    <text evidence="2 4">Belongs to the ATPase inhibitor family.</text>
</comment>
<dbReference type="SUPFAM" id="SSF64602">
    <property type="entry name" value="F1 ATPase inhibitor, IF1, C-terminal domain"/>
    <property type="match status" value="1"/>
</dbReference>
<dbReference type="STRING" id="227321.C8V8D3"/>
<evidence type="ECO:0000313" key="7">
    <source>
        <dbReference type="EMBL" id="CBF77381.1"/>
    </source>
</evidence>
<proteinExistence type="inferred from homology"/>
<dbReference type="GeneID" id="2872296"/>
<comment type="subcellular location">
    <subcellularLocation>
        <location evidence="1">Mitochondrion</location>
    </subcellularLocation>
</comment>